<protein>
    <submittedName>
        <fullName evidence="1">Uncharacterized protein</fullName>
    </submittedName>
</protein>
<accession>A0A1F4UKC8</accession>
<dbReference type="AlphaFoldDB" id="A0A1F4UKC8"/>
<name>A0A1F4UKC8_UNCKA</name>
<organism evidence="1 2">
    <name type="scientific">candidate division WWE3 bacterium RBG_19FT_COMBO_34_6</name>
    <dbReference type="NCBI Taxonomy" id="1802612"/>
    <lineage>
        <taxon>Bacteria</taxon>
        <taxon>Katanobacteria</taxon>
    </lineage>
</organism>
<proteinExistence type="predicted"/>
<gene>
    <name evidence="1" type="ORF">A2V49_03275</name>
</gene>
<comment type="caution">
    <text evidence="1">The sequence shown here is derived from an EMBL/GenBank/DDBJ whole genome shotgun (WGS) entry which is preliminary data.</text>
</comment>
<evidence type="ECO:0000313" key="2">
    <source>
        <dbReference type="Proteomes" id="UP000178615"/>
    </source>
</evidence>
<sequence>MAVAVLTPKQFNYSGAEAYSDTADYVAATAVDGFEFLNDGKTLVNIKNDSGAVALTATIDVPNTCDFNGSSVHDVAIVIPFGDDWIIGPFPTHIFNAPDTGKVTIRLSAFADVTACAFKIG</sequence>
<dbReference type="Proteomes" id="UP000178615">
    <property type="component" value="Unassembled WGS sequence"/>
</dbReference>
<dbReference type="EMBL" id="MEUV01000038">
    <property type="protein sequence ID" value="OGC45421.1"/>
    <property type="molecule type" value="Genomic_DNA"/>
</dbReference>
<evidence type="ECO:0000313" key="1">
    <source>
        <dbReference type="EMBL" id="OGC45421.1"/>
    </source>
</evidence>
<reference evidence="1 2" key="1">
    <citation type="journal article" date="2016" name="Nat. Commun.">
        <title>Thousands of microbial genomes shed light on interconnected biogeochemical processes in an aquifer system.</title>
        <authorList>
            <person name="Anantharaman K."/>
            <person name="Brown C.T."/>
            <person name="Hug L.A."/>
            <person name="Sharon I."/>
            <person name="Castelle C.J."/>
            <person name="Probst A.J."/>
            <person name="Thomas B.C."/>
            <person name="Singh A."/>
            <person name="Wilkins M.J."/>
            <person name="Karaoz U."/>
            <person name="Brodie E.L."/>
            <person name="Williams K.H."/>
            <person name="Hubbard S.S."/>
            <person name="Banfield J.F."/>
        </authorList>
    </citation>
    <scope>NUCLEOTIDE SEQUENCE [LARGE SCALE GENOMIC DNA]</scope>
</reference>